<evidence type="ECO:0000259" key="1">
    <source>
        <dbReference type="SMART" id="SM01235"/>
    </source>
</evidence>
<dbReference type="EMBL" id="SJSL01000002">
    <property type="protein sequence ID" value="TCD01543.1"/>
    <property type="molecule type" value="Genomic_DNA"/>
</dbReference>
<dbReference type="AlphaFoldDB" id="A0A4R0NPB9"/>
<dbReference type="RefSeq" id="WP_131596343.1">
    <property type="nucleotide sequence ID" value="NZ_SJSL01000002.1"/>
</dbReference>
<comment type="caution">
    <text evidence="2">The sequence shown here is derived from an EMBL/GenBank/DDBJ whole genome shotgun (WGS) entry which is preliminary data.</text>
</comment>
<reference evidence="2 3" key="1">
    <citation type="submission" date="2019-02" db="EMBL/GenBank/DDBJ databases">
        <title>Pedobacter sp. RP-1-14 sp. nov., isolated from Arctic soil.</title>
        <authorList>
            <person name="Dahal R.H."/>
        </authorList>
    </citation>
    <scope>NUCLEOTIDE SEQUENCE [LARGE SCALE GENOMIC DNA]</scope>
    <source>
        <strain evidence="2 3">RP-1-14</strain>
    </source>
</reference>
<accession>A0A4R0NPB9</accession>
<dbReference type="Proteomes" id="UP000293347">
    <property type="component" value="Unassembled WGS sequence"/>
</dbReference>
<keyword evidence="3" id="KW-1185">Reference proteome</keyword>
<gene>
    <name evidence="2" type="ORF">EZ437_12485</name>
</gene>
<feature type="domain" description="Haem-binding" evidence="1">
    <location>
        <begin position="10"/>
        <end position="145"/>
    </location>
</feature>
<sequence>MIRKVLFAIAILLVVIQLFRPEKNTSSSVSPNAMDVHYAIPKEIGALLRTSCYDCHSNNTVYPWYSYIQPFAWWQKKHVIDGKKEINFDEFYSYDAKKRKHKLDEVVEMIQKNEMPLGSYTLIHRKAVLSPHDKEKLISWARELQKTIY</sequence>
<evidence type="ECO:0000313" key="3">
    <source>
        <dbReference type="Proteomes" id="UP000293347"/>
    </source>
</evidence>
<proteinExistence type="predicted"/>
<protein>
    <submittedName>
        <fullName evidence="2">Cytochrome C</fullName>
    </submittedName>
</protein>
<dbReference type="OrthoDB" id="196738at2"/>
<evidence type="ECO:0000313" key="2">
    <source>
        <dbReference type="EMBL" id="TCD01543.1"/>
    </source>
</evidence>
<dbReference type="InterPro" id="IPR025992">
    <property type="entry name" value="Haem-bd"/>
</dbReference>
<organism evidence="2 3">
    <name type="scientific">Pedobacter psychroterrae</name>
    <dbReference type="NCBI Taxonomy" id="2530453"/>
    <lineage>
        <taxon>Bacteria</taxon>
        <taxon>Pseudomonadati</taxon>
        <taxon>Bacteroidota</taxon>
        <taxon>Sphingobacteriia</taxon>
        <taxon>Sphingobacteriales</taxon>
        <taxon>Sphingobacteriaceae</taxon>
        <taxon>Pedobacter</taxon>
    </lineage>
</organism>
<dbReference type="SMART" id="SM01235">
    <property type="entry name" value="Haem_bd"/>
    <property type="match status" value="1"/>
</dbReference>
<dbReference type="Pfam" id="PF14376">
    <property type="entry name" value="Haem_bd"/>
    <property type="match status" value="1"/>
</dbReference>
<name>A0A4R0NPB9_9SPHI</name>